<keyword evidence="9 10" id="KW-0472">Membrane</keyword>
<dbReference type="Proteomes" id="UP000596427">
    <property type="component" value="Chromosome"/>
</dbReference>
<feature type="domain" description="ABC transmembrane type-1" evidence="11">
    <location>
        <begin position="25"/>
        <end position="213"/>
    </location>
</feature>
<dbReference type="GO" id="GO:0043190">
    <property type="term" value="C:ATP-binding cassette (ABC) transporter complex"/>
    <property type="evidence" value="ECO:0007669"/>
    <property type="project" value="InterPro"/>
</dbReference>
<dbReference type="RefSeq" id="WP_231710997.1">
    <property type="nucleotide sequence ID" value="NZ_CP063362.1"/>
</dbReference>
<gene>
    <name evidence="12" type="ORF">EZH22_15905</name>
</gene>
<protein>
    <submittedName>
        <fullName evidence="12">Amino acid ABC transporter permease</fullName>
    </submittedName>
</protein>
<keyword evidence="8 10" id="KW-1133">Transmembrane helix</keyword>
<comment type="similarity">
    <text evidence="3">Belongs to the binding-protein-dependent transport system permease family. HisMQ subfamily.</text>
</comment>
<dbReference type="Pfam" id="PF00528">
    <property type="entry name" value="BPD_transp_1"/>
    <property type="match status" value="1"/>
</dbReference>
<dbReference type="SUPFAM" id="SSF161098">
    <property type="entry name" value="MetI-like"/>
    <property type="match status" value="1"/>
</dbReference>
<dbReference type="NCBIfam" id="TIGR01726">
    <property type="entry name" value="HEQRo_perm_3TM"/>
    <property type="match status" value="1"/>
</dbReference>
<dbReference type="InterPro" id="IPR035906">
    <property type="entry name" value="MetI-like_sf"/>
</dbReference>
<organism evidence="12 13">
    <name type="scientific">Xanthobacter dioxanivorans</name>
    <dbReference type="NCBI Taxonomy" id="2528964"/>
    <lineage>
        <taxon>Bacteria</taxon>
        <taxon>Pseudomonadati</taxon>
        <taxon>Pseudomonadota</taxon>
        <taxon>Alphaproteobacteria</taxon>
        <taxon>Hyphomicrobiales</taxon>
        <taxon>Xanthobacteraceae</taxon>
        <taxon>Xanthobacter</taxon>
    </lineage>
</organism>
<dbReference type="Gene3D" id="1.10.3720.10">
    <property type="entry name" value="MetI-like"/>
    <property type="match status" value="1"/>
</dbReference>
<dbReference type="GO" id="GO:0022857">
    <property type="term" value="F:transmembrane transporter activity"/>
    <property type="evidence" value="ECO:0007669"/>
    <property type="project" value="InterPro"/>
</dbReference>
<feature type="transmembrane region" description="Helical" evidence="10">
    <location>
        <begin position="61"/>
        <end position="82"/>
    </location>
</feature>
<accession>A0A974SH21</accession>
<dbReference type="EMBL" id="CP063362">
    <property type="protein sequence ID" value="QRG04659.1"/>
    <property type="molecule type" value="Genomic_DNA"/>
</dbReference>
<dbReference type="CDD" id="cd06261">
    <property type="entry name" value="TM_PBP2"/>
    <property type="match status" value="1"/>
</dbReference>
<evidence type="ECO:0000256" key="8">
    <source>
        <dbReference type="ARBA" id="ARBA00022989"/>
    </source>
</evidence>
<dbReference type="InterPro" id="IPR043429">
    <property type="entry name" value="ArtM/GltK/GlnP/TcyL/YhdX-like"/>
</dbReference>
<dbReference type="KEGG" id="xdi:EZH22_15905"/>
<evidence type="ECO:0000256" key="1">
    <source>
        <dbReference type="ARBA" id="ARBA00003159"/>
    </source>
</evidence>
<comment type="function">
    <text evidence="1">Part of the binding-protein-dependent transport system for glutamine; probably responsible for the translocation of the substrate across the membrane.</text>
</comment>
<keyword evidence="5" id="KW-1003">Cell membrane</keyword>
<keyword evidence="4 10" id="KW-0813">Transport</keyword>
<evidence type="ECO:0000259" key="11">
    <source>
        <dbReference type="PROSITE" id="PS50928"/>
    </source>
</evidence>
<evidence type="ECO:0000313" key="13">
    <source>
        <dbReference type="Proteomes" id="UP000596427"/>
    </source>
</evidence>
<proteinExistence type="inferred from homology"/>
<keyword evidence="13" id="KW-1185">Reference proteome</keyword>
<evidence type="ECO:0000256" key="10">
    <source>
        <dbReference type="RuleBase" id="RU363032"/>
    </source>
</evidence>
<evidence type="ECO:0000256" key="6">
    <source>
        <dbReference type="ARBA" id="ARBA00022692"/>
    </source>
</evidence>
<dbReference type="PROSITE" id="PS50928">
    <property type="entry name" value="ABC_TM1"/>
    <property type="match status" value="1"/>
</dbReference>
<dbReference type="GO" id="GO:0006865">
    <property type="term" value="P:amino acid transport"/>
    <property type="evidence" value="ECO:0007669"/>
    <property type="project" value="UniProtKB-KW"/>
</dbReference>
<evidence type="ECO:0000256" key="3">
    <source>
        <dbReference type="ARBA" id="ARBA00010072"/>
    </source>
</evidence>
<dbReference type="InterPro" id="IPR010065">
    <property type="entry name" value="AA_ABC_transptr_permease_3TM"/>
</dbReference>
<reference evidence="12 13" key="1">
    <citation type="submission" date="2020-10" db="EMBL/GenBank/DDBJ databases">
        <title>Degradation of 1,4-Dioxane by Xanthobacter sp. YN2, via a Novel Group-2 Soluble Di-Iron Monooxygenase.</title>
        <authorList>
            <person name="Ma F."/>
            <person name="Wang Y."/>
            <person name="Yang J."/>
            <person name="Guo H."/>
            <person name="Su D."/>
            <person name="Yu L."/>
        </authorList>
    </citation>
    <scope>NUCLEOTIDE SEQUENCE [LARGE SCALE GENOMIC DNA]</scope>
    <source>
        <strain evidence="12 13">YN2</strain>
    </source>
</reference>
<keyword evidence="6 10" id="KW-0812">Transmembrane</keyword>
<dbReference type="InterPro" id="IPR000515">
    <property type="entry name" value="MetI-like"/>
</dbReference>
<sequence>MDTFINQFLNLAIAERVLPNLLTGLKMTVLLAVITVPLGLVVGLAIAALQEVRSRLLDAALIVYIDFLRAFPPLVLLVFIYYGMPFLGLELSSIQAVCAALILNTSAYYAEVFRAGIESVPKGQVEAARSTGLGMVATLRFVVLPQAIRNVLPDLMSNILEAIKLTSLASVVTLPELLRTARLAQGNLFNTTPLIVAALLYLMMLWPLVRCITVLERRAIAR</sequence>
<dbReference type="PANTHER" id="PTHR30614:SF20">
    <property type="entry name" value="GLUTAMINE TRANSPORT SYSTEM PERMEASE PROTEIN GLNP"/>
    <property type="match status" value="1"/>
</dbReference>
<comment type="subcellular location">
    <subcellularLocation>
        <location evidence="2">Cell inner membrane</location>
        <topology evidence="2">Multi-pass membrane protein</topology>
    </subcellularLocation>
    <subcellularLocation>
        <location evidence="10">Cell membrane</location>
        <topology evidence="10">Multi-pass membrane protein</topology>
    </subcellularLocation>
</comment>
<evidence type="ECO:0000256" key="4">
    <source>
        <dbReference type="ARBA" id="ARBA00022448"/>
    </source>
</evidence>
<evidence type="ECO:0000256" key="9">
    <source>
        <dbReference type="ARBA" id="ARBA00023136"/>
    </source>
</evidence>
<keyword evidence="7" id="KW-0029">Amino-acid transport</keyword>
<dbReference type="PANTHER" id="PTHR30614">
    <property type="entry name" value="MEMBRANE COMPONENT OF AMINO ACID ABC TRANSPORTER"/>
    <property type="match status" value="1"/>
</dbReference>
<evidence type="ECO:0000256" key="2">
    <source>
        <dbReference type="ARBA" id="ARBA00004429"/>
    </source>
</evidence>
<evidence type="ECO:0000256" key="7">
    <source>
        <dbReference type="ARBA" id="ARBA00022970"/>
    </source>
</evidence>
<name>A0A974SH21_9HYPH</name>
<evidence type="ECO:0000313" key="12">
    <source>
        <dbReference type="EMBL" id="QRG04659.1"/>
    </source>
</evidence>
<dbReference type="AlphaFoldDB" id="A0A974SH21"/>
<feature type="transmembrane region" description="Helical" evidence="10">
    <location>
        <begin position="194"/>
        <end position="215"/>
    </location>
</feature>
<feature type="transmembrane region" description="Helical" evidence="10">
    <location>
        <begin position="27"/>
        <end position="49"/>
    </location>
</feature>
<evidence type="ECO:0000256" key="5">
    <source>
        <dbReference type="ARBA" id="ARBA00022475"/>
    </source>
</evidence>